<evidence type="ECO:0000256" key="7">
    <source>
        <dbReference type="ARBA" id="ARBA00023040"/>
    </source>
</evidence>
<keyword evidence="3" id="KW-0716">Sensory transduction</keyword>
<feature type="transmembrane region" description="Helical" evidence="11">
    <location>
        <begin position="89"/>
        <end position="108"/>
    </location>
</feature>
<dbReference type="PRINTS" id="PR00237">
    <property type="entry name" value="GPCRRHODOPSN"/>
</dbReference>
<evidence type="ECO:0000313" key="13">
    <source>
        <dbReference type="Ensembl" id="ENSBIXP00005022028.1"/>
    </source>
</evidence>
<dbReference type="FunFam" id="1.20.1070.10:FF:000009">
    <property type="entry name" value="Olfactory receptor"/>
    <property type="match status" value="1"/>
</dbReference>
<proteinExistence type="predicted"/>
<keyword evidence="6 11" id="KW-1133">Transmembrane helix</keyword>
<keyword evidence="5" id="KW-0552">Olfaction</keyword>
<sequence>MTEQLSTLLPVQLLCVFNTHFFFKRCPIYMEPQNHTRVSEFLLLGFSDDPELQLLLFGLFLSLYLVTVLGNLLIILAVSSDPHLHSPMYFFLSNLSLADISISTTTIPKMLVNFQTHSKSITYAGCIAQVNFFALFACLESLLLTVMAYDRLVAICHPLYYLVIMNPRLCGLLVLASLSISFLNSLLHYLMMTQLTFCAGVELPHYFCEFSQLFNLTCSDTSISSILIYFIGTIFGGVPLSGVLYSYSRIISSILRLSSLGGRYKAFSTCGSHLSVVCLFYGTGIGVYISSALSSSPRKSMIASVMYTVVTPMLNPFIYSLRNRDIKRALQKVLGRTLCVHFCYIVK</sequence>
<evidence type="ECO:0000256" key="3">
    <source>
        <dbReference type="ARBA" id="ARBA00022606"/>
    </source>
</evidence>
<dbReference type="PRINTS" id="PR00245">
    <property type="entry name" value="OLFACTORYR"/>
</dbReference>
<feature type="transmembrane region" description="Helical" evidence="11">
    <location>
        <begin position="159"/>
        <end position="183"/>
    </location>
</feature>
<evidence type="ECO:0000259" key="12">
    <source>
        <dbReference type="PROSITE" id="PS50262"/>
    </source>
</evidence>
<dbReference type="Pfam" id="PF13853">
    <property type="entry name" value="7tm_4"/>
    <property type="match status" value="1"/>
</dbReference>
<dbReference type="PANTHER" id="PTHR48001">
    <property type="entry name" value="OLFACTORY RECEPTOR"/>
    <property type="match status" value="1"/>
</dbReference>
<evidence type="ECO:0000256" key="6">
    <source>
        <dbReference type="ARBA" id="ARBA00022989"/>
    </source>
</evidence>
<name>A0A4W2GX55_BOBOX</name>
<protein>
    <recommendedName>
        <fullName evidence="12">G-protein coupled receptors family 1 profile domain-containing protein</fullName>
    </recommendedName>
</protein>
<dbReference type="Gene3D" id="1.20.1070.10">
    <property type="entry name" value="Rhodopsin 7-helix transmembrane proteins"/>
    <property type="match status" value="1"/>
</dbReference>
<dbReference type="GO" id="GO:0016020">
    <property type="term" value="C:membrane"/>
    <property type="evidence" value="ECO:0007669"/>
    <property type="project" value="UniProtKB-SubCell"/>
</dbReference>
<evidence type="ECO:0000313" key="14">
    <source>
        <dbReference type="Proteomes" id="UP000429181"/>
    </source>
</evidence>
<dbReference type="InterPro" id="IPR000276">
    <property type="entry name" value="GPCR_Rhodpsn"/>
</dbReference>
<evidence type="ECO:0000256" key="11">
    <source>
        <dbReference type="SAM" id="Phobius"/>
    </source>
</evidence>
<evidence type="ECO:0000256" key="8">
    <source>
        <dbReference type="ARBA" id="ARBA00023136"/>
    </source>
</evidence>
<feature type="transmembrane region" description="Helical" evidence="11">
    <location>
        <begin position="120"/>
        <end position="147"/>
    </location>
</feature>
<feature type="transmembrane region" description="Helical" evidence="11">
    <location>
        <begin position="226"/>
        <end position="245"/>
    </location>
</feature>
<dbReference type="AlphaFoldDB" id="A0A4W2GX55"/>
<dbReference type="GO" id="GO:0004930">
    <property type="term" value="F:G protein-coupled receptor activity"/>
    <property type="evidence" value="ECO:0007669"/>
    <property type="project" value="UniProtKB-KW"/>
</dbReference>
<dbReference type="SUPFAM" id="SSF81321">
    <property type="entry name" value="Family A G protein-coupled receptor-like"/>
    <property type="match status" value="1"/>
</dbReference>
<reference evidence="13" key="2">
    <citation type="submission" date="2025-08" db="UniProtKB">
        <authorList>
            <consortium name="Ensembl"/>
        </authorList>
    </citation>
    <scope>IDENTIFICATION</scope>
</reference>
<dbReference type="InterPro" id="IPR000725">
    <property type="entry name" value="Olfact_rcpt"/>
</dbReference>
<evidence type="ECO:0000256" key="5">
    <source>
        <dbReference type="ARBA" id="ARBA00022725"/>
    </source>
</evidence>
<organism evidence="13 14">
    <name type="scientific">Bos indicus x Bos taurus</name>
    <name type="common">Hybrid cattle</name>
    <dbReference type="NCBI Taxonomy" id="30522"/>
    <lineage>
        <taxon>Eukaryota</taxon>
        <taxon>Metazoa</taxon>
        <taxon>Chordata</taxon>
        <taxon>Craniata</taxon>
        <taxon>Vertebrata</taxon>
        <taxon>Euteleostomi</taxon>
        <taxon>Mammalia</taxon>
        <taxon>Eutheria</taxon>
        <taxon>Laurasiatheria</taxon>
        <taxon>Artiodactyla</taxon>
        <taxon>Ruminantia</taxon>
        <taxon>Pecora</taxon>
        <taxon>Bovidae</taxon>
        <taxon>Bovinae</taxon>
        <taxon>Bos</taxon>
    </lineage>
</organism>
<keyword evidence="4 11" id="KW-0812">Transmembrane</keyword>
<keyword evidence="10" id="KW-0807">Transducer</keyword>
<dbReference type="CDD" id="cd15234">
    <property type="entry name" value="7tmA_OR7-like"/>
    <property type="match status" value="1"/>
</dbReference>
<evidence type="ECO:0000256" key="9">
    <source>
        <dbReference type="ARBA" id="ARBA00023170"/>
    </source>
</evidence>
<dbReference type="PROSITE" id="PS50262">
    <property type="entry name" value="G_PROTEIN_RECEP_F1_2"/>
    <property type="match status" value="1"/>
</dbReference>
<feature type="transmembrane region" description="Helical" evidence="11">
    <location>
        <begin position="54"/>
        <end position="77"/>
    </location>
</feature>
<dbReference type="Proteomes" id="UP000429181">
    <property type="component" value="Chromosome 7"/>
</dbReference>
<evidence type="ECO:0000256" key="10">
    <source>
        <dbReference type="ARBA" id="ARBA00023224"/>
    </source>
</evidence>
<keyword evidence="7" id="KW-0297">G-protein coupled receptor</keyword>
<evidence type="ECO:0000256" key="2">
    <source>
        <dbReference type="ARBA" id="ARBA00004141"/>
    </source>
</evidence>
<comment type="function">
    <text evidence="1">Putative odorant or sperm cell receptor.</text>
</comment>
<feature type="transmembrane region" description="Helical" evidence="11">
    <location>
        <begin position="266"/>
        <end position="289"/>
    </location>
</feature>
<evidence type="ECO:0000256" key="4">
    <source>
        <dbReference type="ARBA" id="ARBA00022692"/>
    </source>
</evidence>
<accession>A0A4W2GX55</accession>
<dbReference type="GeneTree" id="ENSGT00940000164510"/>
<keyword evidence="9" id="KW-0675">Receptor</keyword>
<dbReference type="InterPro" id="IPR017452">
    <property type="entry name" value="GPCR_Rhodpsn_7TM"/>
</dbReference>
<evidence type="ECO:0000256" key="1">
    <source>
        <dbReference type="ARBA" id="ARBA00003929"/>
    </source>
</evidence>
<dbReference type="GO" id="GO:0004984">
    <property type="term" value="F:olfactory receptor activity"/>
    <property type="evidence" value="ECO:0007669"/>
    <property type="project" value="InterPro"/>
</dbReference>
<keyword evidence="8 11" id="KW-0472">Membrane</keyword>
<reference evidence="13 14" key="1">
    <citation type="submission" date="2018-11" db="EMBL/GenBank/DDBJ databases">
        <title>Haplotype-resolved cattle genomes.</title>
        <authorList>
            <person name="Low W.Y."/>
            <person name="Tearle R."/>
            <person name="Bickhart D.M."/>
            <person name="Rosen B.D."/>
            <person name="Koren S."/>
            <person name="Rhie A."/>
            <person name="Hiendleder S."/>
            <person name="Phillippy A.M."/>
            <person name="Smith T.P.L."/>
            <person name="Williams J.L."/>
        </authorList>
    </citation>
    <scope>NUCLEOTIDE SEQUENCE [LARGE SCALE GENOMIC DNA]</scope>
</reference>
<dbReference type="Ensembl" id="ENSBIXT00005036149.1">
    <property type="protein sequence ID" value="ENSBIXP00005022028.1"/>
    <property type="gene ID" value="ENSBIXG00005024944.1"/>
</dbReference>
<comment type="subcellular location">
    <subcellularLocation>
        <location evidence="2">Membrane</location>
        <topology evidence="2">Multi-pass membrane protein</topology>
    </subcellularLocation>
</comment>
<feature type="domain" description="G-protein coupled receptors family 1 profile" evidence="12">
    <location>
        <begin position="70"/>
        <end position="319"/>
    </location>
</feature>
<feature type="transmembrane region" description="Helical" evidence="11">
    <location>
        <begin position="301"/>
        <end position="321"/>
    </location>
</feature>